<comment type="caution">
    <text evidence="2">The sequence shown here is derived from an EMBL/GenBank/DDBJ whole genome shotgun (WGS) entry which is preliminary data.</text>
</comment>
<dbReference type="GeneID" id="46983286"/>
<evidence type="ECO:0000313" key="2">
    <source>
        <dbReference type="EMBL" id="EGD10523.1"/>
    </source>
</evidence>
<dbReference type="AlphaFoldDB" id="F0BAR5"/>
<feature type="region of interest" description="Disordered" evidence="1">
    <location>
        <begin position="47"/>
        <end position="66"/>
    </location>
</feature>
<accession>F0BAR5</accession>
<dbReference type="Proteomes" id="UP000003299">
    <property type="component" value="Unassembled WGS sequence"/>
</dbReference>
<gene>
    <name evidence="2" type="ORF">XVE_1182</name>
    <name evidence="3" type="ORF">XVE_1197</name>
</gene>
<dbReference type="RefSeq" id="WP_005990182.1">
    <property type="nucleotide sequence ID" value="NZ_AEQV01000028.1"/>
</dbReference>
<name>F0BAR5_9XANT</name>
<sequence length="66" mass="7368">MTIDRAPRTRTLSATAQRYVAEALQLLYGDAPGIAGDEALAQRERYRVQDEARENPQAALPLDVQR</sequence>
<organism evidence="2 4">
    <name type="scientific">Xanthomonas vesicatoria ATCC 35937</name>
    <dbReference type="NCBI Taxonomy" id="925775"/>
    <lineage>
        <taxon>Bacteria</taxon>
        <taxon>Pseudomonadati</taxon>
        <taxon>Pseudomonadota</taxon>
        <taxon>Gammaproteobacteria</taxon>
        <taxon>Lysobacterales</taxon>
        <taxon>Lysobacteraceae</taxon>
        <taxon>Xanthomonas</taxon>
    </lineage>
</organism>
<reference evidence="2 4" key="1">
    <citation type="journal article" date="2011" name="BMC Genomics">
        <title>Comparative genomics reveals diversity among xanthomonads infecting tomato and pepper.</title>
        <authorList>
            <person name="Potnis N."/>
            <person name="Krasileva K."/>
            <person name="Chow V."/>
            <person name="Almeida N.F."/>
            <person name="Patil P.B."/>
            <person name="Ryan R.P."/>
            <person name="Sharlach M."/>
            <person name="Behlau F."/>
            <person name="Dow J.M."/>
            <person name="Momol M.T."/>
            <person name="White F.F."/>
            <person name="Preston J.F."/>
            <person name="Vinatzer B.A."/>
            <person name="Koebnik R."/>
            <person name="Setubal J.C."/>
            <person name="Norman D.J."/>
            <person name="Staskawicz B.J."/>
            <person name="Jones J.B."/>
        </authorList>
    </citation>
    <scope>NUCLEOTIDE SEQUENCE [LARGE SCALE GENOMIC DNA]</scope>
    <source>
        <strain evidence="2 4">ATCC 35937</strain>
    </source>
</reference>
<evidence type="ECO:0000256" key="1">
    <source>
        <dbReference type="SAM" id="MobiDB-lite"/>
    </source>
</evidence>
<evidence type="ECO:0000313" key="4">
    <source>
        <dbReference type="Proteomes" id="UP000003299"/>
    </source>
</evidence>
<proteinExistence type="predicted"/>
<dbReference type="EMBL" id="AEQV01000028">
    <property type="protein sequence ID" value="EGD10523.1"/>
    <property type="molecule type" value="Genomic_DNA"/>
</dbReference>
<evidence type="ECO:0000313" key="3">
    <source>
        <dbReference type="EMBL" id="EGD10538.1"/>
    </source>
</evidence>
<dbReference type="EMBL" id="AEQV01000028">
    <property type="protein sequence ID" value="EGD10538.1"/>
    <property type="molecule type" value="Genomic_DNA"/>
</dbReference>
<protein>
    <submittedName>
        <fullName evidence="2">Uncharacterized protein</fullName>
    </submittedName>
</protein>